<dbReference type="InterPro" id="IPR005693">
    <property type="entry name" value="Mce"/>
</dbReference>
<protein>
    <submittedName>
        <fullName evidence="3">ABC transporter substrate-binding protein</fullName>
    </submittedName>
</protein>
<dbReference type="GO" id="GO:0005576">
    <property type="term" value="C:extracellular region"/>
    <property type="evidence" value="ECO:0007669"/>
    <property type="project" value="TreeGrafter"/>
</dbReference>
<dbReference type="InterPro" id="IPR052336">
    <property type="entry name" value="MlaD_Phospholipid_Transporter"/>
</dbReference>
<name>A0A8J3QYI0_9ACTN</name>
<dbReference type="Pfam" id="PF02470">
    <property type="entry name" value="MlaD"/>
    <property type="match status" value="1"/>
</dbReference>
<gene>
    <name evidence="3" type="ORF">Raf01_65940</name>
</gene>
<feature type="domain" description="Mce/MlaD" evidence="1">
    <location>
        <begin position="38"/>
        <end position="113"/>
    </location>
</feature>
<dbReference type="EMBL" id="BONZ01000067">
    <property type="protein sequence ID" value="GIH18422.1"/>
    <property type="molecule type" value="Genomic_DNA"/>
</dbReference>
<feature type="domain" description="Mammalian cell entry C-terminal" evidence="2">
    <location>
        <begin position="117"/>
        <end position="339"/>
    </location>
</feature>
<accession>A0A8J3QYI0</accession>
<dbReference type="GO" id="GO:0051701">
    <property type="term" value="P:biological process involved in interaction with host"/>
    <property type="evidence" value="ECO:0007669"/>
    <property type="project" value="TreeGrafter"/>
</dbReference>
<keyword evidence="4" id="KW-1185">Reference proteome</keyword>
<comment type="caution">
    <text evidence="3">The sequence shown here is derived from an EMBL/GenBank/DDBJ whole genome shotgun (WGS) entry which is preliminary data.</text>
</comment>
<organism evidence="3 4">
    <name type="scientific">Rugosimonospora africana</name>
    <dbReference type="NCBI Taxonomy" id="556532"/>
    <lineage>
        <taxon>Bacteria</taxon>
        <taxon>Bacillati</taxon>
        <taxon>Actinomycetota</taxon>
        <taxon>Actinomycetes</taxon>
        <taxon>Micromonosporales</taxon>
        <taxon>Micromonosporaceae</taxon>
        <taxon>Rugosimonospora</taxon>
    </lineage>
</organism>
<dbReference type="Proteomes" id="UP000642748">
    <property type="component" value="Unassembled WGS sequence"/>
</dbReference>
<dbReference type="InterPro" id="IPR024516">
    <property type="entry name" value="Mce_C"/>
</dbReference>
<evidence type="ECO:0000313" key="3">
    <source>
        <dbReference type="EMBL" id="GIH18422.1"/>
    </source>
</evidence>
<evidence type="ECO:0000259" key="2">
    <source>
        <dbReference type="Pfam" id="PF11887"/>
    </source>
</evidence>
<dbReference type="Pfam" id="PF11887">
    <property type="entry name" value="Mce4_CUP1"/>
    <property type="match status" value="1"/>
</dbReference>
<evidence type="ECO:0000259" key="1">
    <source>
        <dbReference type="Pfam" id="PF02470"/>
    </source>
</evidence>
<dbReference type="InterPro" id="IPR003399">
    <property type="entry name" value="Mce/MlaD"/>
</dbReference>
<reference evidence="3" key="1">
    <citation type="submission" date="2021-01" db="EMBL/GenBank/DDBJ databases">
        <title>Whole genome shotgun sequence of Rugosimonospora africana NBRC 104875.</title>
        <authorList>
            <person name="Komaki H."/>
            <person name="Tamura T."/>
        </authorList>
    </citation>
    <scope>NUCLEOTIDE SEQUENCE</scope>
    <source>
        <strain evidence="3">NBRC 104875</strain>
    </source>
</reference>
<dbReference type="PANTHER" id="PTHR33371">
    <property type="entry name" value="INTERMEMBRANE PHOSPHOLIPID TRANSPORT SYSTEM BINDING PROTEIN MLAD-RELATED"/>
    <property type="match status" value="1"/>
</dbReference>
<dbReference type="RefSeq" id="WP_203921943.1">
    <property type="nucleotide sequence ID" value="NZ_BONZ01000067.1"/>
</dbReference>
<dbReference type="PANTHER" id="PTHR33371:SF19">
    <property type="entry name" value="MCE-FAMILY PROTEIN MCE4A"/>
    <property type="match status" value="1"/>
</dbReference>
<proteinExistence type="predicted"/>
<dbReference type="NCBIfam" id="TIGR00996">
    <property type="entry name" value="Mtu_fam_mce"/>
    <property type="match status" value="1"/>
</dbReference>
<evidence type="ECO:0000313" key="4">
    <source>
        <dbReference type="Proteomes" id="UP000642748"/>
    </source>
</evidence>
<dbReference type="AlphaFoldDB" id="A0A8J3QYI0"/>
<sequence length="419" mass="44790">MVKLRRRLAGLAFLAALGLLVWLSVAVYDKRFVPVAMVTLETDSAGNEMLPGAEVKVRGVEIGSVRRITSYGDGARLQLAIQPGQLHLLPDNVTAQLLPTTLFGERYVALIPPAAPSPRPLADHSTISQDRSADAIELEKVLADLLPMLQAVQPQKLSVTLTAISQALKGRGTELGTTLADIDTYLRQLNPELPRLDDDISQLVAVANSYDRAAPDLVGALNDFTVTSRTLVDEQDQLRQVFQTVTTASTDLTGFLSDNRDTIIALSGHSRPTLALLAEYAPEFPCVLQQLSDFVPDVDKALGKGTSEHGLHVTLRVAQSRGAYQPGRDTPRYDATGGPHCYPTPYAPTLVSGTAPAANASPSTVDVVATDSIANTPQESEYVNELLAASLNIPPAQLPSWSSLLVGPLLRGKEVTLAP</sequence>